<dbReference type="OrthoDB" id="5500270at2"/>
<evidence type="ECO:0000313" key="2">
    <source>
        <dbReference type="Proteomes" id="UP000460272"/>
    </source>
</evidence>
<dbReference type="GO" id="GO:0016491">
    <property type="term" value="F:oxidoreductase activity"/>
    <property type="evidence" value="ECO:0007669"/>
    <property type="project" value="InterPro"/>
</dbReference>
<evidence type="ECO:0000313" key="1">
    <source>
        <dbReference type="EMBL" id="TVZ04100.1"/>
    </source>
</evidence>
<dbReference type="Gene3D" id="1.10.620.20">
    <property type="entry name" value="Ribonucleotide Reductase, subunit A"/>
    <property type="match status" value="1"/>
</dbReference>
<dbReference type="Pfam" id="PF11583">
    <property type="entry name" value="AurF"/>
    <property type="match status" value="1"/>
</dbReference>
<organism evidence="1 2">
    <name type="scientific">Trebonia kvetii</name>
    <dbReference type="NCBI Taxonomy" id="2480626"/>
    <lineage>
        <taxon>Bacteria</taxon>
        <taxon>Bacillati</taxon>
        <taxon>Actinomycetota</taxon>
        <taxon>Actinomycetes</taxon>
        <taxon>Streptosporangiales</taxon>
        <taxon>Treboniaceae</taxon>
        <taxon>Trebonia</taxon>
    </lineage>
</organism>
<proteinExistence type="predicted"/>
<accession>A0A6P2BYU8</accession>
<sequence length="367" mass="41645">MSTYDMYSSPVSTETWDVPAAGAARFSWEYDAGRQQLLDLYQRGKDKQWDAVKRIDWDQPVNPLAVMETGEEMVPIYGSRQWEKLNQAERDELSHHLSSWLFSQFLHGEQGALTVAARIVESVPDMDSKFYAATQTMDEARHVELFNRFVKEKIGLFYPVNDHLAALLADALSDSRWDLPYLGMQVLIEGLALAAFGVHRDITGNPLVKQLLAYVMQDEARHVAFGRLALRDYYAGLTAAERADREEFVVEGCYLMRDRFVAREVYERLGYDVEECVQFADRSPTQLAFRQFLFSRIVPCVKDIGLWGPKVQAAYVDMGVMDAASGDLDALMRDDEDTADRLEREHAVEFAARKDEVDGVIAAAKAD</sequence>
<dbReference type="EMBL" id="RPFW01000003">
    <property type="protein sequence ID" value="TVZ04100.1"/>
    <property type="molecule type" value="Genomic_DNA"/>
</dbReference>
<gene>
    <name evidence="1" type="ORF">EAS64_16955</name>
</gene>
<dbReference type="AlphaFoldDB" id="A0A6P2BYU8"/>
<dbReference type="SUPFAM" id="SSF47240">
    <property type="entry name" value="Ferritin-like"/>
    <property type="match status" value="1"/>
</dbReference>
<reference evidence="1 2" key="1">
    <citation type="submission" date="2018-11" db="EMBL/GenBank/DDBJ databases">
        <title>Trebonia kvetii gen.nov., sp.nov., a novel acidophilic actinobacterium, and proposal of the new actinobacterial family Treboniaceae fam. nov.</title>
        <authorList>
            <person name="Rapoport D."/>
            <person name="Sagova-Mareckova M."/>
            <person name="Sedlacek I."/>
            <person name="Provaznik J."/>
            <person name="Kralova S."/>
            <person name="Pavlinic D."/>
            <person name="Benes V."/>
            <person name="Kopecky J."/>
        </authorList>
    </citation>
    <scope>NUCLEOTIDE SEQUENCE [LARGE SCALE GENOMIC DNA]</scope>
    <source>
        <strain evidence="1 2">15Tr583</strain>
    </source>
</reference>
<name>A0A6P2BYU8_9ACTN</name>
<dbReference type="CDD" id="cd00657">
    <property type="entry name" value="Ferritin_like"/>
    <property type="match status" value="1"/>
</dbReference>
<dbReference type="Proteomes" id="UP000460272">
    <property type="component" value="Unassembled WGS sequence"/>
</dbReference>
<comment type="caution">
    <text evidence="1">The sequence shown here is derived from an EMBL/GenBank/DDBJ whole genome shotgun (WGS) entry which is preliminary data.</text>
</comment>
<keyword evidence="2" id="KW-1185">Reference proteome</keyword>
<dbReference type="InterPro" id="IPR025859">
    <property type="entry name" value="AurF/CmlI"/>
</dbReference>
<protein>
    <submittedName>
        <fullName evidence="1">Aminobenzoate oxygenase</fullName>
    </submittedName>
</protein>
<dbReference type="RefSeq" id="WP_145853970.1">
    <property type="nucleotide sequence ID" value="NZ_RPFW01000003.1"/>
</dbReference>
<dbReference type="InterPro" id="IPR012348">
    <property type="entry name" value="RNR-like"/>
</dbReference>
<dbReference type="InterPro" id="IPR009078">
    <property type="entry name" value="Ferritin-like_SF"/>
</dbReference>